<evidence type="ECO:0000256" key="5">
    <source>
        <dbReference type="PIRNR" id="PIRNR037505"/>
    </source>
</evidence>
<dbReference type="InterPro" id="IPR017226">
    <property type="entry name" value="BHMT-like"/>
</dbReference>
<dbReference type="InterPro" id="IPR003726">
    <property type="entry name" value="HCY_dom"/>
</dbReference>
<dbReference type="GO" id="GO:0033528">
    <property type="term" value="P:S-methylmethionine cycle"/>
    <property type="evidence" value="ECO:0007669"/>
    <property type="project" value="TreeGrafter"/>
</dbReference>
<dbReference type="UniPathway" id="UPA00051">
    <property type="reaction ID" value="UER00083"/>
</dbReference>
<feature type="binding site" evidence="7">
    <location>
        <position position="303"/>
    </location>
    <ligand>
        <name>Zn(2+)</name>
        <dbReference type="ChEBI" id="CHEBI:29105"/>
    </ligand>
</feature>
<feature type="domain" description="Hcy-binding" evidence="8">
    <location>
        <begin position="6"/>
        <end position="318"/>
    </location>
</feature>
<evidence type="ECO:0000259" key="8">
    <source>
        <dbReference type="PROSITE" id="PS50970"/>
    </source>
</evidence>
<evidence type="ECO:0000256" key="7">
    <source>
        <dbReference type="PROSITE-ProRule" id="PRU00333"/>
    </source>
</evidence>
<reference evidence="9" key="1">
    <citation type="submission" date="2025-08" db="UniProtKB">
        <authorList>
            <consortium name="Ensembl"/>
        </authorList>
    </citation>
    <scope>IDENTIFICATION</scope>
</reference>
<dbReference type="Ensembl" id="ENSOKIT00005039574.1">
    <property type="protein sequence ID" value="ENSOKIP00005037490.1"/>
    <property type="gene ID" value="ENSOKIG00005015966.1"/>
</dbReference>
<comment type="pathway">
    <text evidence="5">Amino-acid biosynthesis; L-methionine biosynthesis via de novo pathway; L-methionine from L-homocysteine (BhmT route): step 1/1.</text>
</comment>
<dbReference type="InterPro" id="IPR036589">
    <property type="entry name" value="HCY_dom_sf"/>
</dbReference>
<comment type="cofactor">
    <cofactor evidence="5 6">
        <name>Zn(2+)</name>
        <dbReference type="ChEBI" id="CHEBI:29105"/>
    </cofactor>
    <text evidence="5 6">Binds 1 zinc ion per subunit.</text>
</comment>
<dbReference type="GO" id="GO:0008270">
    <property type="term" value="F:zinc ion binding"/>
    <property type="evidence" value="ECO:0007669"/>
    <property type="project" value="UniProtKB-UniRule"/>
</dbReference>
<evidence type="ECO:0000256" key="4">
    <source>
        <dbReference type="ARBA" id="ARBA00022833"/>
    </source>
</evidence>
<evidence type="ECO:0000256" key="1">
    <source>
        <dbReference type="ARBA" id="ARBA00022603"/>
    </source>
</evidence>
<evidence type="ECO:0000256" key="3">
    <source>
        <dbReference type="ARBA" id="ARBA00022723"/>
    </source>
</evidence>
<name>A0A8C7G3A2_ONCKI</name>
<dbReference type="GO" id="GO:0032259">
    <property type="term" value="P:methylation"/>
    <property type="evidence" value="ECO:0007669"/>
    <property type="project" value="UniProtKB-KW"/>
</dbReference>
<dbReference type="KEGG" id="oki:109889006"/>
<dbReference type="GeneTree" id="ENSGT00510000049619"/>
<comment type="subunit">
    <text evidence="5">Homotetramer.</text>
</comment>
<evidence type="ECO:0000256" key="2">
    <source>
        <dbReference type="ARBA" id="ARBA00022679"/>
    </source>
</evidence>
<evidence type="ECO:0000313" key="10">
    <source>
        <dbReference type="Proteomes" id="UP000694557"/>
    </source>
</evidence>
<keyword evidence="10" id="KW-1185">Reference proteome</keyword>
<evidence type="ECO:0000256" key="6">
    <source>
        <dbReference type="PIRSR" id="PIRSR037505-2"/>
    </source>
</evidence>
<dbReference type="GO" id="GO:0009086">
    <property type="term" value="P:methionine biosynthetic process"/>
    <property type="evidence" value="ECO:0007669"/>
    <property type="project" value="InterPro"/>
</dbReference>
<organism evidence="9 10">
    <name type="scientific">Oncorhynchus kisutch</name>
    <name type="common">Coho salmon</name>
    <name type="synonym">Salmo kisutch</name>
    <dbReference type="NCBI Taxonomy" id="8019"/>
    <lineage>
        <taxon>Eukaryota</taxon>
        <taxon>Metazoa</taxon>
        <taxon>Chordata</taxon>
        <taxon>Craniata</taxon>
        <taxon>Vertebrata</taxon>
        <taxon>Euteleostomi</taxon>
        <taxon>Actinopterygii</taxon>
        <taxon>Neopterygii</taxon>
        <taxon>Teleostei</taxon>
        <taxon>Protacanthopterygii</taxon>
        <taxon>Salmoniformes</taxon>
        <taxon>Salmonidae</taxon>
        <taxon>Salmoninae</taxon>
        <taxon>Oncorhynchus</taxon>
    </lineage>
</organism>
<dbReference type="PROSITE" id="PS50970">
    <property type="entry name" value="HCY"/>
    <property type="match status" value="1"/>
</dbReference>
<dbReference type="Gene3D" id="3.20.20.330">
    <property type="entry name" value="Homocysteine-binding-like domain"/>
    <property type="match status" value="1"/>
</dbReference>
<keyword evidence="3 5" id="KW-0479">Metal-binding</keyword>
<dbReference type="PANTHER" id="PTHR46015">
    <property type="entry name" value="ZGC:172121"/>
    <property type="match status" value="1"/>
</dbReference>
<feature type="binding site" evidence="6 7">
    <location>
        <position position="236"/>
    </location>
    <ligand>
        <name>Zn(2+)</name>
        <dbReference type="ChEBI" id="CHEBI:29105"/>
    </ligand>
</feature>
<comment type="function">
    <text evidence="5">Involved in the regulation of homocysteine metabolism.</text>
</comment>
<evidence type="ECO:0000313" key="9">
    <source>
        <dbReference type="Ensembl" id="ENSOKIP00005037490.1"/>
    </source>
</evidence>
<proteinExistence type="predicted"/>
<gene>
    <name evidence="9" type="primary">zgc:172121</name>
</gene>
<dbReference type="GO" id="GO:0008898">
    <property type="term" value="F:S-adenosylmethionine-homocysteine S-methyltransferase activity"/>
    <property type="evidence" value="ECO:0007669"/>
    <property type="project" value="TreeGrafter"/>
</dbReference>
<keyword evidence="4 5" id="KW-0862">Zinc</keyword>
<accession>A0A8C7G3A2</accession>
<reference evidence="9" key="2">
    <citation type="submission" date="2025-09" db="UniProtKB">
        <authorList>
            <consortium name="Ensembl"/>
        </authorList>
    </citation>
    <scope>IDENTIFICATION</scope>
</reference>
<keyword evidence="2 5" id="KW-0808">Transferase</keyword>
<dbReference type="PANTHER" id="PTHR46015:SF1">
    <property type="entry name" value="HOMOCYSTEINE S-METHYLTRANSFERASE-LIKE ISOFORM 1"/>
    <property type="match status" value="1"/>
</dbReference>
<feature type="binding site" evidence="7">
    <location>
        <position position="304"/>
    </location>
    <ligand>
        <name>Zn(2+)</name>
        <dbReference type="ChEBI" id="CHEBI:29105"/>
    </ligand>
</feature>
<protein>
    <submittedName>
        <fullName evidence="9">Zgc:172121</fullName>
    </submittedName>
</protein>
<sequence>MDKTDILTTLMDVGRGPLIVDGGLATELESTGCKLQGDPLWSARLLHTNPQAIKDAHYRFLCAGADVITTATYQASVEGFIRHLDVTPEQANQLIMSGVTLARETVKHFMADQPPSDRRVPLVAGSVGPYGAFMHNGSEYTGAYAAEMSVEELKAWHRPQVQCLVTAGADLIAMETIPSMKEAEALVELLREFPDSKAWLAFSCKDGQCISDSSRFSEAVQLASRSSQLVAVGVNCCPPALVKPLLDSARTQRRPGLCWVVYPNSGEEWDTYTGWRKPENRISSIAELSLEWMKQGCALIGGCCRIGPAHIAELRRQIHGDMSGSDASQRGQGRPYRE</sequence>
<dbReference type="AlphaFoldDB" id="A0A8C7G3A2"/>
<dbReference type="NCBIfam" id="NF007020">
    <property type="entry name" value="PRK09485.1"/>
    <property type="match status" value="1"/>
</dbReference>
<dbReference type="InterPro" id="IPR051486">
    <property type="entry name" value="Hcy_S-methyltransferase"/>
</dbReference>
<dbReference type="SUPFAM" id="SSF82282">
    <property type="entry name" value="Homocysteine S-methyltransferase"/>
    <property type="match status" value="1"/>
</dbReference>
<keyword evidence="1 5" id="KW-0489">Methyltransferase</keyword>
<dbReference type="FunFam" id="3.20.20.330:FF:000002">
    <property type="entry name" value="Homocysteine S-methyltransferase"/>
    <property type="match status" value="1"/>
</dbReference>
<dbReference type="PIRSF" id="PIRSF037505">
    <property type="entry name" value="Betaine_HMT"/>
    <property type="match status" value="1"/>
</dbReference>
<dbReference type="Proteomes" id="UP000694557">
    <property type="component" value="Unassembled WGS sequence"/>
</dbReference>
<dbReference type="Pfam" id="PF02574">
    <property type="entry name" value="S-methyl_trans"/>
    <property type="match status" value="1"/>
</dbReference>